<name>A0A7C5LBX7_CALS0</name>
<evidence type="ECO:0000313" key="1">
    <source>
        <dbReference type="EMBL" id="HHK68320.1"/>
    </source>
</evidence>
<evidence type="ECO:0008006" key="2">
    <source>
        <dbReference type="Google" id="ProtNLM"/>
    </source>
</evidence>
<organism evidence="1">
    <name type="scientific">Caldiarchaeum subterraneum</name>
    <dbReference type="NCBI Taxonomy" id="311458"/>
    <lineage>
        <taxon>Archaea</taxon>
        <taxon>Nitrososphaerota</taxon>
        <taxon>Candidatus Caldarchaeales</taxon>
        <taxon>Candidatus Caldarchaeaceae</taxon>
        <taxon>Candidatus Caldarchaeum</taxon>
    </lineage>
</organism>
<dbReference type="AlphaFoldDB" id="A0A7C5LBX7"/>
<reference evidence="1" key="1">
    <citation type="journal article" date="2020" name="mSystems">
        <title>Genome- and Community-Level Interaction Insights into Carbon Utilization and Element Cycling Functions of Hydrothermarchaeota in Hydrothermal Sediment.</title>
        <authorList>
            <person name="Zhou Z."/>
            <person name="Liu Y."/>
            <person name="Xu W."/>
            <person name="Pan J."/>
            <person name="Luo Z.H."/>
            <person name="Li M."/>
        </authorList>
    </citation>
    <scope>NUCLEOTIDE SEQUENCE [LARGE SCALE GENOMIC DNA]</scope>
    <source>
        <strain evidence="1">SpSt-1056</strain>
    </source>
</reference>
<dbReference type="EMBL" id="DRWN01000029">
    <property type="protein sequence ID" value="HHK68320.1"/>
    <property type="molecule type" value="Genomic_DNA"/>
</dbReference>
<gene>
    <name evidence="1" type="ORF">ENM11_04090</name>
</gene>
<proteinExistence type="predicted"/>
<comment type="caution">
    <text evidence="1">The sequence shown here is derived from an EMBL/GenBank/DDBJ whole genome shotgun (WGS) entry which is preliminary data.</text>
</comment>
<protein>
    <recommendedName>
        <fullName evidence="2">RloB domain-containing protein</fullName>
    </recommendedName>
</protein>
<accession>A0A7C5LBX7</accession>
<sequence length="203" mass="23382">MKLVNDPSQIKNGEAVILITGDGQTEHRLTKALCRKIDGGQGRKYLFWPRGPLPSKTTGLRSLEQVKILMQKYPINCFLWICDRKHLRDRDKWSEVVESLKEYGINAEIINDWKHLACFRLNIGSREGFLWVAISGEERNIEENLAKLIKVRLNLDVEPKLVRDTLKQRGINMDTLVSEATDEQINISMPSLFNVLKLLHNDC</sequence>